<dbReference type="GO" id="GO:0009982">
    <property type="term" value="F:pseudouridine synthase activity"/>
    <property type="evidence" value="ECO:0007669"/>
    <property type="project" value="TreeGrafter"/>
</dbReference>
<dbReference type="RefSeq" id="XP_056047877.1">
    <property type="nucleotide sequence ID" value="XM_056184847.1"/>
</dbReference>
<dbReference type="InterPro" id="IPR015947">
    <property type="entry name" value="PUA-like_sf"/>
</dbReference>
<dbReference type="GO" id="GO:0003723">
    <property type="term" value="F:RNA binding"/>
    <property type="evidence" value="ECO:0007669"/>
    <property type="project" value="InterPro"/>
</dbReference>
<dbReference type="SMART" id="SM00359">
    <property type="entry name" value="PUA"/>
    <property type="match status" value="1"/>
</dbReference>
<dbReference type="AlphaFoldDB" id="A0AAD7QZM9"/>
<dbReference type="Gene3D" id="2.30.130.10">
    <property type="entry name" value="PUA domain"/>
    <property type="match status" value="1"/>
</dbReference>
<comment type="caution">
    <text evidence="2">The sequence shown here is derived from an EMBL/GenBank/DDBJ whole genome shotgun (WGS) entry which is preliminary data.</text>
</comment>
<dbReference type="InterPro" id="IPR002478">
    <property type="entry name" value="PUA"/>
</dbReference>
<dbReference type="InterPro" id="IPR004802">
    <property type="entry name" value="tRNA_PsdUridine_synth_B_fam"/>
</dbReference>
<accession>A0AAD7QZM9</accession>
<keyword evidence="3" id="KW-1185">Reference proteome</keyword>
<dbReference type="GO" id="GO:0031429">
    <property type="term" value="C:box H/ACA snoRNP complex"/>
    <property type="evidence" value="ECO:0007669"/>
    <property type="project" value="TreeGrafter"/>
</dbReference>
<dbReference type="PROSITE" id="PS50890">
    <property type="entry name" value="PUA"/>
    <property type="match status" value="1"/>
</dbReference>
<gene>
    <name evidence="2" type="ORF">POJ06DRAFT_191491</name>
</gene>
<dbReference type="CDD" id="cd21148">
    <property type="entry name" value="PUA_Cbf5"/>
    <property type="match status" value="1"/>
</dbReference>
<dbReference type="GO" id="GO:0031120">
    <property type="term" value="P:snRNA pseudouridine synthesis"/>
    <property type="evidence" value="ECO:0007669"/>
    <property type="project" value="TreeGrafter"/>
</dbReference>
<feature type="non-terminal residue" evidence="2">
    <location>
        <position position="1"/>
    </location>
</feature>
<dbReference type="SUPFAM" id="SSF88697">
    <property type="entry name" value="PUA domain-like"/>
    <property type="match status" value="1"/>
</dbReference>
<protein>
    <recommendedName>
        <fullName evidence="1">PUA domain-containing protein</fullName>
    </recommendedName>
</protein>
<name>A0AAD7QZM9_9ASCO</name>
<organism evidence="2 3">
    <name type="scientific">Lipomyces tetrasporus</name>
    <dbReference type="NCBI Taxonomy" id="54092"/>
    <lineage>
        <taxon>Eukaryota</taxon>
        <taxon>Fungi</taxon>
        <taxon>Dikarya</taxon>
        <taxon>Ascomycota</taxon>
        <taxon>Saccharomycotina</taxon>
        <taxon>Lipomycetes</taxon>
        <taxon>Lipomycetales</taxon>
        <taxon>Lipomycetaceae</taxon>
        <taxon>Lipomyces</taxon>
    </lineage>
</organism>
<sequence>RIIVKENAVVCYGAKLVIPGLLRRETGIKGHEEVVLMTTKCEEYIALGSARMPMVELPTCDHGLVAKLKRYVY</sequence>
<feature type="domain" description="PUA" evidence="1">
    <location>
        <begin position="1"/>
        <end position="73"/>
    </location>
</feature>
<dbReference type="GO" id="GO:0031118">
    <property type="term" value="P:rRNA pseudouridine synthesis"/>
    <property type="evidence" value="ECO:0007669"/>
    <property type="project" value="TreeGrafter"/>
</dbReference>
<dbReference type="PANTHER" id="PTHR23127">
    <property type="entry name" value="CENTROMERE/MICROTUBULE BINDING PROTEIN CBF5"/>
    <property type="match status" value="1"/>
</dbReference>
<dbReference type="PANTHER" id="PTHR23127:SF0">
    <property type="entry name" value="H_ACA RIBONUCLEOPROTEIN COMPLEX SUBUNIT DKC1"/>
    <property type="match status" value="1"/>
</dbReference>
<dbReference type="Proteomes" id="UP001217417">
    <property type="component" value="Unassembled WGS sequence"/>
</dbReference>
<dbReference type="EMBL" id="JARPMG010000001">
    <property type="protein sequence ID" value="KAJ8104427.1"/>
    <property type="molecule type" value="Genomic_DNA"/>
</dbReference>
<proteinExistence type="predicted"/>
<evidence type="ECO:0000313" key="2">
    <source>
        <dbReference type="EMBL" id="KAJ8104427.1"/>
    </source>
</evidence>
<evidence type="ECO:0000259" key="1">
    <source>
        <dbReference type="SMART" id="SM00359"/>
    </source>
</evidence>
<dbReference type="Pfam" id="PF01472">
    <property type="entry name" value="PUA"/>
    <property type="match status" value="1"/>
</dbReference>
<dbReference type="InterPro" id="IPR036974">
    <property type="entry name" value="PUA_sf"/>
</dbReference>
<dbReference type="GO" id="GO:0000495">
    <property type="term" value="P:box H/ACA sno(s)RNA 3'-end processing"/>
    <property type="evidence" value="ECO:0007669"/>
    <property type="project" value="TreeGrafter"/>
</dbReference>
<reference evidence="2" key="1">
    <citation type="submission" date="2023-03" db="EMBL/GenBank/DDBJ databases">
        <title>Near-Complete genome sequence of Lipomyces tetrasporous NRRL Y-64009, an oleaginous yeast capable of growing on lignocellulosic hydrolysates.</title>
        <authorList>
            <consortium name="Lawrence Berkeley National Laboratory"/>
            <person name="Jagtap S.S."/>
            <person name="Liu J.-J."/>
            <person name="Walukiewicz H.E."/>
            <person name="Pangilinan J."/>
            <person name="Lipzen A."/>
            <person name="Ahrendt S."/>
            <person name="Koriabine M."/>
            <person name="Cobaugh K."/>
            <person name="Salamov A."/>
            <person name="Yoshinaga Y."/>
            <person name="Ng V."/>
            <person name="Daum C."/>
            <person name="Grigoriev I.V."/>
            <person name="Slininger P.J."/>
            <person name="Dien B.S."/>
            <person name="Jin Y.-S."/>
            <person name="Rao C.V."/>
        </authorList>
    </citation>
    <scope>NUCLEOTIDE SEQUENCE</scope>
    <source>
        <strain evidence="2">NRRL Y-64009</strain>
    </source>
</reference>
<dbReference type="GO" id="GO:1990481">
    <property type="term" value="P:mRNA pseudouridine synthesis"/>
    <property type="evidence" value="ECO:0007669"/>
    <property type="project" value="TreeGrafter"/>
</dbReference>
<dbReference type="GeneID" id="80880013"/>
<evidence type="ECO:0000313" key="3">
    <source>
        <dbReference type="Proteomes" id="UP001217417"/>
    </source>
</evidence>